<evidence type="ECO:0000313" key="1">
    <source>
        <dbReference type="EMBL" id="SUZ96427.1"/>
    </source>
</evidence>
<gene>
    <name evidence="1" type="ORF">METZ01_LOCUS49281</name>
</gene>
<dbReference type="AlphaFoldDB" id="A0A381S2H9"/>
<dbReference type="EMBL" id="UINC01002415">
    <property type="protein sequence ID" value="SUZ96427.1"/>
    <property type="molecule type" value="Genomic_DNA"/>
</dbReference>
<name>A0A381S2H9_9ZZZZ</name>
<protein>
    <submittedName>
        <fullName evidence="1">Uncharacterized protein</fullName>
    </submittedName>
</protein>
<reference evidence="1" key="1">
    <citation type="submission" date="2018-05" db="EMBL/GenBank/DDBJ databases">
        <authorList>
            <person name="Lanie J.A."/>
            <person name="Ng W.-L."/>
            <person name="Kazmierczak K.M."/>
            <person name="Andrzejewski T.M."/>
            <person name="Davidsen T.M."/>
            <person name="Wayne K.J."/>
            <person name="Tettelin H."/>
            <person name="Glass J.I."/>
            <person name="Rusch D."/>
            <person name="Podicherti R."/>
            <person name="Tsui H.-C.T."/>
            <person name="Winkler M.E."/>
        </authorList>
    </citation>
    <scope>NUCLEOTIDE SEQUENCE</scope>
</reference>
<sequence>MRSLWLNELFQLDKSSDIIDNCGQKDS</sequence>
<organism evidence="1">
    <name type="scientific">marine metagenome</name>
    <dbReference type="NCBI Taxonomy" id="408172"/>
    <lineage>
        <taxon>unclassified sequences</taxon>
        <taxon>metagenomes</taxon>
        <taxon>ecological metagenomes</taxon>
    </lineage>
</organism>
<proteinExistence type="predicted"/>
<accession>A0A381S2H9</accession>